<reference evidence="1" key="2">
    <citation type="submission" date="2020-09" db="EMBL/GenBank/DDBJ databases">
        <authorList>
            <person name="Sun Q."/>
            <person name="Zhou Y."/>
        </authorList>
    </citation>
    <scope>NUCLEOTIDE SEQUENCE</scope>
    <source>
        <strain evidence="1">CGMCC 1.12785</strain>
    </source>
</reference>
<dbReference type="RefSeq" id="WP_188550612.1">
    <property type="nucleotide sequence ID" value="NZ_BMFY01000007.1"/>
</dbReference>
<reference evidence="1" key="1">
    <citation type="journal article" date="2014" name="Int. J. Syst. Evol. Microbiol.">
        <title>Complete genome sequence of Corynebacterium casei LMG S-19264T (=DSM 44701T), isolated from a smear-ripened cheese.</title>
        <authorList>
            <consortium name="US DOE Joint Genome Institute (JGI-PGF)"/>
            <person name="Walter F."/>
            <person name="Albersmeier A."/>
            <person name="Kalinowski J."/>
            <person name="Ruckert C."/>
        </authorList>
    </citation>
    <scope>NUCLEOTIDE SEQUENCE</scope>
    <source>
        <strain evidence="1">CGMCC 1.12785</strain>
    </source>
</reference>
<organism evidence="1 2">
    <name type="scientific">Sediminivirga luteola</name>
    <dbReference type="NCBI Taxonomy" id="1774748"/>
    <lineage>
        <taxon>Bacteria</taxon>
        <taxon>Bacillati</taxon>
        <taxon>Actinomycetota</taxon>
        <taxon>Actinomycetes</taxon>
        <taxon>Micrococcales</taxon>
        <taxon>Brevibacteriaceae</taxon>
        <taxon>Sediminivirga</taxon>
    </lineage>
</organism>
<evidence type="ECO:0000313" key="1">
    <source>
        <dbReference type="EMBL" id="GGA15619.1"/>
    </source>
</evidence>
<keyword evidence="2" id="KW-1185">Reference proteome</keyword>
<gene>
    <name evidence="1" type="ORF">GCM10011333_18250</name>
</gene>
<dbReference type="InterPro" id="IPR036390">
    <property type="entry name" value="WH_DNA-bd_sf"/>
</dbReference>
<name>A0A8J2TYE8_9MICO</name>
<evidence type="ECO:0000313" key="2">
    <source>
        <dbReference type="Proteomes" id="UP000616114"/>
    </source>
</evidence>
<dbReference type="Proteomes" id="UP000616114">
    <property type="component" value="Unassembled WGS sequence"/>
</dbReference>
<dbReference type="SUPFAM" id="SSF46785">
    <property type="entry name" value="Winged helix' DNA-binding domain"/>
    <property type="match status" value="1"/>
</dbReference>
<protein>
    <recommendedName>
        <fullName evidence="3">ASCH domain-containing protein</fullName>
    </recommendedName>
</protein>
<sequence length="195" mass="21165">MILTNRIAHDVATGKVAIAYRRWTTPRVTPGSTFRTVAGIVRIEAIDRADPEQLDATAARDAGYATLEELLTTFRGDDSIPLWRIAVAWVGSDAREALAENAVLSPSDIADIDALLDRLDARTPWARTTLNRIAGQPGITAGQLVDGLPLGKDSLKRRIRTLKEHGLTRSLPTGYELSARGRAYLSATSPERPAP</sequence>
<dbReference type="EMBL" id="BMFY01000007">
    <property type="protein sequence ID" value="GGA15619.1"/>
    <property type="molecule type" value="Genomic_DNA"/>
</dbReference>
<accession>A0A8J2TYE8</accession>
<evidence type="ECO:0008006" key="3">
    <source>
        <dbReference type="Google" id="ProtNLM"/>
    </source>
</evidence>
<comment type="caution">
    <text evidence="1">The sequence shown here is derived from an EMBL/GenBank/DDBJ whole genome shotgun (WGS) entry which is preliminary data.</text>
</comment>
<proteinExistence type="predicted"/>
<dbReference type="AlphaFoldDB" id="A0A8J2TYE8"/>